<proteinExistence type="inferred from homology"/>
<dbReference type="GO" id="GO:0070274">
    <property type="term" value="C:RES complex"/>
    <property type="evidence" value="ECO:0007669"/>
    <property type="project" value="TreeGrafter"/>
</dbReference>
<dbReference type="PANTHER" id="PTHR31809">
    <property type="entry name" value="BUD13 HOMOLOG"/>
    <property type="match status" value="1"/>
</dbReference>
<organism evidence="4 5">
    <name type="scientific">Microtus ochrogaster</name>
    <name type="common">Prairie vole</name>
    <dbReference type="NCBI Taxonomy" id="79684"/>
    <lineage>
        <taxon>Eukaryota</taxon>
        <taxon>Metazoa</taxon>
        <taxon>Chordata</taxon>
        <taxon>Craniata</taxon>
        <taxon>Vertebrata</taxon>
        <taxon>Euteleostomi</taxon>
        <taxon>Mammalia</taxon>
        <taxon>Eutheria</taxon>
        <taxon>Euarchontoglires</taxon>
        <taxon>Glires</taxon>
        <taxon>Rodentia</taxon>
        <taxon>Myomorpha</taxon>
        <taxon>Muroidea</taxon>
        <taxon>Cricetidae</taxon>
        <taxon>Arvicolinae</taxon>
        <taxon>Microtus</taxon>
    </lineage>
</organism>
<dbReference type="AlphaFoldDB" id="A0A8J6L277"/>
<evidence type="ECO:0000256" key="2">
    <source>
        <dbReference type="ARBA" id="ARBA00014454"/>
    </source>
</evidence>
<dbReference type="InterPro" id="IPR051112">
    <property type="entry name" value="CWC26_splicing_factor"/>
</dbReference>
<dbReference type="InterPro" id="IPR018609">
    <property type="entry name" value="Bud13"/>
</dbReference>
<sequence length="270" mass="30107">MVAAPPLSKDEYLKRYLSVADAGQERVSESLRKRYKIGAKLGGTTGNGLQIVDDDVGWAAISTAKPEKEEEEDGDLPVVAEFVDEHPQEKTVFRDKSGQKRNLKLERLEQRRKAEKESEGDELYAHWGKGLGQSRQQQQNVEDAMKEMQKPLARYIDDEDLDRMLREQEREGDPMADFIKKNNAEENKHKKAGPRYNGPAPPPIDSESGLDTAGREWTGPMASNRSALPGSPAKRLWRSLPTSGVWRTCSFSKAVWCCGGGGPGQPDIQL</sequence>
<name>A0A8J6L277_MICOH</name>
<feature type="compositionally biased region" description="Basic and acidic residues" evidence="3">
    <location>
        <begin position="93"/>
        <end position="117"/>
    </location>
</feature>
<dbReference type="Proteomes" id="UP000710432">
    <property type="component" value="Unassembled WGS sequence"/>
</dbReference>
<comment type="caution">
    <text evidence="4">The sequence shown here is derived from an EMBL/GenBank/DDBJ whole genome shotgun (WGS) entry which is preliminary data.</text>
</comment>
<accession>A0A8J6L277</accession>
<comment type="similarity">
    <text evidence="1">Belongs to the CWC26 family.</text>
</comment>
<evidence type="ECO:0000313" key="4">
    <source>
        <dbReference type="EMBL" id="KAH0519606.1"/>
    </source>
</evidence>
<dbReference type="GO" id="GO:0003723">
    <property type="term" value="F:RNA binding"/>
    <property type="evidence" value="ECO:0007669"/>
    <property type="project" value="TreeGrafter"/>
</dbReference>
<gene>
    <name evidence="4" type="ORF">LTLLF_111795</name>
</gene>
<feature type="region of interest" description="Disordered" evidence="3">
    <location>
        <begin position="169"/>
        <end position="234"/>
    </location>
</feature>
<dbReference type="GO" id="GO:0005684">
    <property type="term" value="C:U2-type spliceosomal complex"/>
    <property type="evidence" value="ECO:0007669"/>
    <property type="project" value="TreeGrafter"/>
</dbReference>
<evidence type="ECO:0000256" key="3">
    <source>
        <dbReference type="SAM" id="MobiDB-lite"/>
    </source>
</evidence>
<evidence type="ECO:0000256" key="1">
    <source>
        <dbReference type="ARBA" id="ARBA00011069"/>
    </source>
</evidence>
<evidence type="ECO:0000313" key="5">
    <source>
        <dbReference type="Proteomes" id="UP000710432"/>
    </source>
</evidence>
<dbReference type="EMBL" id="JAATJU010004692">
    <property type="protein sequence ID" value="KAH0519606.1"/>
    <property type="molecule type" value="Genomic_DNA"/>
</dbReference>
<feature type="region of interest" description="Disordered" evidence="3">
    <location>
        <begin position="93"/>
        <end position="122"/>
    </location>
</feature>
<feature type="compositionally biased region" description="Basic and acidic residues" evidence="3">
    <location>
        <begin position="169"/>
        <end position="188"/>
    </location>
</feature>
<reference evidence="4" key="1">
    <citation type="submission" date="2020-03" db="EMBL/GenBank/DDBJ databases">
        <title>Studies in the Genomics of Life Span.</title>
        <authorList>
            <person name="Glass D."/>
        </authorList>
    </citation>
    <scope>NUCLEOTIDE SEQUENCE</scope>
    <source>
        <strain evidence="4">LTLLF</strain>
        <tissue evidence="4">Muscle</tissue>
    </source>
</reference>
<dbReference type="Pfam" id="PF09736">
    <property type="entry name" value="Bud13"/>
    <property type="match status" value="1"/>
</dbReference>
<dbReference type="GO" id="GO:0000398">
    <property type="term" value="P:mRNA splicing, via spliceosome"/>
    <property type="evidence" value="ECO:0007669"/>
    <property type="project" value="TreeGrafter"/>
</dbReference>
<protein>
    <recommendedName>
        <fullName evidence="2">BUD13 homolog</fullName>
    </recommendedName>
</protein>
<dbReference type="PANTHER" id="PTHR31809:SF0">
    <property type="entry name" value="BUD13 HOMOLOG"/>
    <property type="match status" value="1"/>
</dbReference>